<dbReference type="SUPFAM" id="SSF56954">
    <property type="entry name" value="Outer membrane efflux proteins (OEP)"/>
    <property type="match status" value="1"/>
</dbReference>
<dbReference type="AlphaFoldDB" id="A0A7W9AGD3"/>
<evidence type="ECO:0000313" key="4">
    <source>
        <dbReference type="Proteomes" id="UP000549617"/>
    </source>
</evidence>
<dbReference type="GO" id="GO:0015562">
    <property type="term" value="F:efflux transmembrane transporter activity"/>
    <property type="evidence" value="ECO:0007669"/>
    <property type="project" value="InterPro"/>
</dbReference>
<sequence>MRLSSFALPSLLAIALSACAAGPDYVRPEMSQPSAFFGAQQALERTVQSPQIEAATSQWWASFGDPMLSSLVDSALQQNLDIAQAKARVTQARASLGTANAALLPSGSFSAQATAARQSLETPVGRIAQSSPGFDRNGEVYEGNLSAGWEADVFGGLRRGQEVALANYQGSQAGVAAARLTVAAQAADTYIVIRGLQARIGVATAQVDTQKRLVEIVRLQYAKGVAAELELRQAEGALSQVEASVPTLEDGLNAAMNALDVLLGVQPGAHRNMLSVSASIPHAPVLTDIGSPADLLRRRPDLMIAESRLIASNARIGLAMAEYFPKFSLGGLFGTATTSAGNLLSGGASQAQGFLGLRWRLFDFGRIDAEIASAKGGHAEALAAYRQAILRASEDVENALSALVKREAQEATLGKGELAFERAQSASLAAYKGGAVSLIEVLDADRRLLDTRDARAQAKTETARAAVASFRAIGGGWTG</sequence>
<comment type="similarity">
    <text evidence="1 2">Belongs to the outer membrane factor (OMF) (TC 1.B.17) family.</text>
</comment>
<dbReference type="InterPro" id="IPR010131">
    <property type="entry name" value="MdtP/NodT-like"/>
</dbReference>
<dbReference type="GO" id="GO:0005886">
    <property type="term" value="C:plasma membrane"/>
    <property type="evidence" value="ECO:0007669"/>
    <property type="project" value="UniProtKB-SubCell"/>
</dbReference>
<dbReference type="PANTHER" id="PTHR30203">
    <property type="entry name" value="OUTER MEMBRANE CATION EFFLUX PROTEIN"/>
    <property type="match status" value="1"/>
</dbReference>
<dbReference type="InterPro" id="IPR003423">
    <property type="entry name" value="OMP_efflux"/>
</dbReference>
<dbReference type="RefSeq" id="WP_184015683.1">
    <property type="nucleotide sequence ID" value="NZ_JACIJC010000001.1"/>
</dbReference>
<evidence type="ECO:0000256" key="2">
    <source>
        <dbReference type="RuleBase" id="RU362097"/>
    </source>
</evidence>
<dbReference type="PROSITE" id="PS51257">
    <property type="entry name" value="PROKAR_LIPOPROTEIN"/>
    <property type="match status" value="1"/>
</dbReference>
<dbReference type="Gene3D" id="2.20.200.10">
    <property type="entry name" value="Outer membrane efflux proteins (OEP)"/>
    <property type="match status" value="1"/>
</dbReference>
<feature type="chain" id="PRO_5031591185" evidence="2">
    <location>
        <begin position="21"/>
        <end position="479"/>
    </location>
</feature>
<name>A0A7W9AGD3_9SPHN</name>
<keyword evidence="2" id="KW-1134">Transmembrane beta strand</keyword>
<dbReference type="Gene3D" id="1.20.1600.10">
    <property type="entry name" value="Outer membrane efflux proteins (OEP)"/>
    <property type="match status" value="1"/>
</dbReference>
<keyword evidence="2" id="KW-0472">Membrane</keyword>
<dbReference type="Pfam" id="PF02321">
    <property type="entry name" value="OEP"/>
    <property type="match status" value="2"/>
</dbReference>
<dbReference type="Proteomes" id="UP000549617">
    <property type="component" value="Unassembled WGS sequence"/>
</dbReference>
<accession>A0A7W9AGD3</accession>
<comment type="caution">
    <text evidence="3">The sequence shown here is derived from an EMBL/GenBank/DDBJ whole genome shotgun (WGS) entry which is preliminary data.</text>
</comment>
<keyword evidence="4" id="KW-1185">Reference proteome</keyword>
<keyword evidence="2 3" id="KW-0449">Lipoprotein</keyword>
<protein>
    <submittedName>
        <fullName evidence="3">NodT family efflux transporter outer membrane factor (OMF) lipoprotein</fullName>
    </submittedName>
</protein>
<gene>
    <name evidence="3" type="ORF">FHS49_000930</name>
</gene>
<feature type="signal peptide" evidence="2">
    <location>
        <begin position="1"/>
        <end position="20"/>
    </location>
</feature>
<keyword evidence="2" id="KW-0732">Signal</keyword>
<keyword evidence="2" id="KW-0564">Palmitate</keyword>
<reference evidence="3 4" key="1">
    <citation type="submission" date="2020-08" db="EMBL/GenBank/DDBJ databases">
        <title>Genomic Encyclopedia of Type Strains, Phase IV (KMG-IV): sequencing the most valuable type-strain genomes for metagenomic binning, comparative biology and taxonomic classification.</title>
        <authorList>
            <person name="Goeker M."/>
        </authorList>
    </citation>
    <scope>NUCLEOTIDE SEQUENCE [LARGE SCALE GENOMIC DNA]</scope>
    <source>
        <strain evidence="3 4">DSM 25079</strain>
    </source>
</reference>
<dbReference type="PANTHER" id="PTHR30203:SF25">
    <property type="entry name" value="OUTER MEMBRANE PROTEIN-RELATED"/>
    <property type="match status" value="1"/>
</dbReference>
<proteinExistence type="inferred from homology"/>
<organism evidence="3 4">
    <name type="scientific">Sphingobium boeckii</name>
    <dbReference type="NCBI Taxonomy" id="1082345"/>
    <lineage>
        <taxon>Bacteria</taxon>
        <taxon>Pseudomonadati</taxon>
        <taxon>Pseudomonadota</taxon>
        <taxon>Alphaproteobacteria</taxon>
        <taxon>Sphingomonadales</taxon>
        <taxon>Sphingomonadaceae</taxon>
        <taxon>Sphingobium</taxon>
    </lineage>
</organism>
<evidence type="ECO:0000313" key="3">
    <source>
        <dbReference type="EMBL" id="MBB5684939.1"/>
    </source>
</evidence>
<comment type="subcellular location">
    <subcellularLocation>
        <location evidence="2">Cell membrane</location>
        <topology evidence="2">Lipid-anchor</topology>
    </subcellularLocation>
</comment>
<dbReference type="EMBL" id="JACIJC010000001">
    <property type="protein sequence ID" value="MBB5684939.1"/>
    <property type="molecule type" value="Genomic_DNA"/>
</dbReference>
<keyword evidence="2" id="KW-0812">Transmembrane</keyword>
<dbReference type="NCBIfam" id="TIGR01845">
    <property type="entry name" value="outer_NodT"/>
    <property type="match status" value="1"/>
</dbReference>
<evidence type="ECO:0000256" key="1">
    <source>
        <dbReference type="ARBA" id="ARBA00007613"/>
    </source>
</evidence>